<sequence>MFGRSLLDPYNLRLLDWWNSGIRELSILMELLKPLGFESSLRTLQRYIYGLRKAQGLPPVRIKVAQTLPKVVDPQSPPFTPRQAAHLVMLNPDNLNPDNRQAEETDLLERVRQQHPNLTVLVELADEFLQLLRHRQAGVLDDWLRKAASCALKPLQTFAKGIFDDYAAAKQA</sequence>
<dbReference type="KEGG" id="hhg:XM38_036630"/>
<name>A0A1Z3HQZ3_9CYAN</name>
<keyword evidence="2" id="KW-1185">Reference proteome</keyword>
<dbReference type="EMBL" id="CP021983">
    <property type="protein sequence ID" value="ASC72705.1"/>
    <property type="molecule type" value="Genomic_DNA"/>
</dbReference>
<accession>A0A1Z3HQZ3</accession>
<reference evidence="1 2" key="1">
    <citation type="journal article" date="2016" name="Biochim. Biophys. Acta">
        <title>Characterization of red-shifted phycobilisomes isolated from the chlorophyll f-containing cyanobacterium Halomicronema hongdechloris.</title>
        <authorList>
            <person name="Li Y."/>
            <person name="Lin Y."/>
            <person name="Garvey C.J."/>
            <person name="Birch D."/>
            <person name="Corkery R.W."/>
            <person name="Loughlin P.C."/>
            <person name="Scheer H."/>
            <person name="Willows R.D."/>
            <person name="Chen M."/>
        </authorList>
    </citation>
    <scope>NUCLEOTIDE SEQUENCE [LARGE SCALE GENOMIC DNA]</scope>
    <source>
        <strain evidence="1 2">C2206</strain>
    </source>
</reference>
<dbReference type="OrthoDB" id="524863at2"/>
<gene>
    <name evidence="1" type="ORF">XM38_036630</name>
</gene>
<protein>
    <submittedName>
        <fullName evidence="1">Uncharacterized protein</fullName>
    </submittedName>
</protein>
<evidence type="ECO:0000313" key="1">
    <source>
        <dbReference type="EMBL" id="ASC72705.1"/>
    </source>
</evidence>
<proteinExistence type="predicted"/>
<organism evidence="1 2">
    <name type="scientific">Halomicronema hongdechloris C2206</name>
    <dbReference type="NCBI Taxonomy" id="1641165"/>
    <lineage>
        <taxon>Bacteria</taxon>
        <taxon>Bacillati</taxon>
        <taxon>Cyanobacteriota</taxon>
        <taxon>Cyanophyceae</taxon>
        <taxon>Nodosilineales</taxon>
        <taxon>Nodosilineaceae</taxon>
        <taxon>Halomicronema</taxon>
    </lineage>
</organism>
<dbReference type="AlphaFoldDB" id="A0A1Z3HQZ3"/>
<dbReference type="Proteomes" id="UP000191901">
    <property type="component" value="Chromosome"/>
</dbReference>
<dbReference type="RefSeq" id="WP_080810265.1">
    <property type="nucleotide sequence ID" value="NZ_CP021983.2"/>
</dbReference>
<evidence type="ECO:0000313" key="2">
    <source>
        <dbReference type="Proteomes" id="UP000191901"/>
    </source>
</evidence>